<dbReference type="Proteomes" id="UP001295684">
    <property type="component" value="Unassembled WGS sequence"/>
</dbReference>
<name>A0AAD1Y118_EUPCR</name>
<evidence type="ECO:0000313" key="2">
    <source>
        <dbReference type="Proteomes" id="UP001295684"/>
    </source>
</evidence>
<comment type="caution">
    <text evidence="1">The sequence shown here is derived from an EMBL/GenBank/DDBJ whole genome shotgun (WGS) entry which is preliminary data.</text>
</comment>
<keyword evidence="2" id="KW-1185">Reference proteome</keyword>
<evidence type="ECO:0000313" key="1">
    <source>
        <dbReference type="EMBL" id="CAI2382554.1"/>
    </source>
</evidence>
<gene>
    <name evidence="1" type="ORF">ECRASSUSDP1_LOCUS24031</name>
</gene>
<sequence length="49" mass="5758">MLSLELAWVKHPESNYIFSEYMGKRHCPCRSRTLIHVSCHDAFSCQECL</sequence>
<reference evidence="1" key="1">
    <citation type="submission" date="2023-07" db="EMBL/GenBank/DDBJ databases">
        <authorList>
            <consortium name="AG Swart"/>
            <person name="Singh M."/>
            <person name="Singh A."/>
            <person name="Seah K."/>
            <person name="Emmerich C."/>
        </authorList>
    </citation>
    <scope>NUCLEOTIDE SEQUENCE</scope>
    <source>
        <strain evidence="1">DP1</strain>
    </source>
</reference>
<organism evidence="1 2">
    <name type="scientific">Euplotes crassus</name>
    <dbReference type="NCBI Taxonomy" id="5936"/>
    <lineage>
        <taxon>Eukaryota</taxon>
        <taxon>Sar</taxon>
        <taxon>Alveolata</taxon>
        <taxon>Ciliophora</taxon>
        <taxon>Intramacronucleata</taxon>
        <taxon>Spirotrichea</taxon>
        <taxon>Hypotrichia</taxon>
        <taxon>Euplotida</taxon>
        <taxon>Euplotidae</taxon>
        <taxon>Moneuplotes</taxon>
    </lineage>
</organism>
<dbReference type="AlphaFoldDB" id="A0AAD1Y118"/>
<dbReference type="EMBL" id="CAMPGE010024740">
    <property type="protein sequence ID" value="CAI2382554.1"/>
    <property type="molecule type" value="Genomic_DNA"/>
</dbReference>
<protein>
    <submittedName>
        <fullName evidence="1">Uncharacterized protein</fullName>
    </submittedName>
</protein>
<proteinExistence type="predicted"/>
<accession>A0AAD1Y118</accession>